<dbReference type="EMBL" id="NGJU01000011">
    <property type="protein sequence ID" value="RST95153.1"/>
    <property type="molecule type" value="Genomic_DNA"/>
</dbReference>
<dbReference type="InterPro" id="IPR011053">
    <property type="entry name" value="Single_hybrid_motif"/>
</dbReference>
<dbReference type="InterPro" id="IPR001078">
    <property type="entry name" value="2-oxoacid_DH_actylTfrase"/>
</dbReference>
<dbReference type="EC" id="2.3.1.-" evidence="6"/>
<evidence type="ECO:0000256" key="6">
    <source>
        <dbReference type="RuleBase" id="RU003423"/>
    </source>
</evidence>
<dbReference type="Proteomes" id="UP000287239">
    <property type="component" value="Unassembled WGS sequence"/>
</dbReference>
<keyword evidence="3 6" id="KW-0808">Transferase</keyword>
<organism evidence="9 10">
    <name type="scientific">Vagococcus salmoninarum</name>
    <dbReference type="NCBI Taxonomy" id="2739"/>
    <lineage>
        <taxon>Bacteria</taxon>
        <taxon>Bacillati</taxon>
        <taxon>Bacillota</taxon>
        <taxon>Bacilli</taxon>
        <taxon>Lactobacillales</taxon>
        <taxon>Enterococcaceae</taxon>
        <taxon>Vagococcus</taxon>
    </lineage>
</organism>
<protein>
    <recommendedName>
        <fullName evidence="6">Dihydrolipoamide acetyltransferase component of pyruvate dehydrogenase complex</fullName>
        <ecNumber evidence="6">2.3.1.-</ecNumber>
    </recommendedName>
</protein>
<dbReference type="RefSeq" id="WP_126779962.1">
    <property type="nucleotide sequence ID" value="NZ_NGJU01000011.1"/>
</dbReference>
<evidence type="ECO:0000256" key="2">
    <source>
        <dbReference type="ARBA" id="ARBA00007317"/>
    </source>
</evidence>
<feature type="domain" description="Peripheral subunit-binding (PSBD)" evidence="8">
    <location>
        <begin position="122"/>
        <end position="159"/>
    </location>
</feature>
<evidence type="ECO:0000256" key="5">
    <source>
        <dbReference type="ARBA" id="ARBA00023315"/>
    </source>
</evidence>
<dbReference type="InterPro" id="IPR004167">
    <property type="entry name" value="PSBD"/>
</dbReference>
<dbReference type="GO" id="GO:0016407">
    <property type="term" value="F:acetyltransferase activity"/>
    <property type="evidence" value="ECO:0007669"/>
    <property type="project" value="TreeGrafter"/>
</dbReference>
<accession>A0A429ZN91</accession>
<dbReference type="InterPro" id="IPR023213">
    <property type="entry name" value="CAT-like_dom_sf"/>
</dbReference>
<dbReference type="AlphaFoldDB" id="A0A429ZN91"/>
<dbReference type="InterPro" id="IPR000089">
    <property type="entry name" value="Biotin_lipoyl"/>
</dbReference>
<keyword evidence="10" id="KW-1185">Reference proteome</keyword>
<dbReference type="Gene3D" id="4.10.320.10">
    <property type="entry name" value="E3-binding domain"/>
    <property type="match status" value="1"/>
</dbReference>
<evidence type="ECO:0000313" key="10">
    <source>
        <dbReference type="Proteomes" id="UP000287239"/>
    </source>
</evidence>
<dbReference type="InterPro" id="IPR036625">
    <property type="entry name" value="E3-bd_dom_sf"/>
</dbReference>
<comment type="caution">
    <text evidence="9">The sequence shown here is derived from an EMBL/GenBank/DDBJ whole genome shotgun (WGS) entry which is preliminary data.</text>
</comment>
<name>A0A429ZN91_9ENTE</name>
<comment type="cofactor">
    <cofactor evidence="1 6">
        <name>(R)-lipoate</name>
        <dbReference type="ChEBI" id="CHEBI:83088"/>
    </cofactor>
</comment>
<dbReference type="Pfam" id="PF02817">
    <property type="entry name" value="E3_binding"/>
    <property type="match status" value="1"/>
</dbReference>
<dbReference type="GO" id="GO:0005737">
    <property type="term" value="C:cytoplasm"/>
    <property type="evidence" value="ECO:0007669"/>
    <property type="project" value="TreeGrafter"/>
</dbReference>
<dbReference type="SUPFAM" id="SSF47005">
    <property type="entry name" value="Peripheral subunit-binding domain of 2-oxo acid dehydrogenase complex"/>
    <property type="match status" value="1"/>
</dbReference>
<evidence type="ECO:0000259" key="7">
    <source>
        <dbReference type="PROSITE" id="PS50968"/>
    </source>
</evidence>
<dbReference type="CDD" id="cd06849">
    <property type="entry name" value="lipoyl_domain"/>
    <property type="match status" value="1"/>
</dbReference>
<proteinExistence type="inferred from homology"/>
<dbReference type="SUPFAM" id="SSF52777">
    <property type="entry name" value="CoA-dependent acyltransferases"/>
    <property type="match status" value="1"/>
</dbReference>
<dbReference type="GO" id="GO:0031405">
    <property type="term" value="F:lipoic acid binding"/>
    <property type="evidence" value="ECO:0007669"/>
    <property type="project" value="TreeGrafter"/>
</dbReference>
<dbReference type="SUPFAM" id="SSF51230">
    <property type="entry name" value="Single hybrid motif"/>
    <property type="match status" value="1"/>
</dbReference>
<dbReference type="Gene3D" id="2.40.50.100">
    <property type="match status" value="1"/>
</dbReference>
<evidence type="ECO:0000313" key="9">
    <source>
        <dbReference type="EMBL" id="RST95153.1"/>
    </source>
</evidence>
<gene>
    <name evidence="9" type="ORF">CBF35_08185</name>
</gene>
<dbReference type="Gene3D" id="3.30.559.10">
    <property type="entry name" value="Chloramphenicol acetyltransferase-like domain"/>
    <property type="match status" value="1"/>
</dbReference>
<reference evidence="9 10" key="1">
    <citation type="submission" date="2017-05" db="EMBL/GenBank/DDBJ databases">
        <title>Vagococcus spp. assemblies.</title>
        <authorList>
            <person name="Gulvik C.A."/>
        </authorList>
    </citation>
    <scope>NUCLEOTIDE SEQUENCE [LARGE SCALE GENOMIC DNA]</scope>
    <source>
        <strain evidence="9 10">NCFB 2777</strain>
    </source>
</reference>
<keyword evidence="4 6" id="KW-0450">Lipoyl</keyword>
<evidence type="ECO:0000259" key="8">
    <source>
        <dbReference type="PROSITE" id="PS51826"/>
    </source>
</evidence>
<comment type="similarity">
    <text evidence="2 6">Belongs to the 2-oxoacid dehydrogenase family.</text>
</comment>
<dbReference type="PANTHER" id="PTHR43178:SF5">
    <property type="entry name" value="LIPOAMIDE ACYLTRANSFERASE COMPONENT OF BRANCHED-CHAIN ALPHA-KETO ACID DEHYDROGENASE COMPLEX, MITOCHONDRIAL"/>
    <property type="match status" value="1"/>
</dbReference>
<dbReference type="GeneID" id="98568345"/>
<dbReference type="PROSITE" id="PS50968">
    <property type="entry name" value="BIOTINYL_LIPOYL"/>
    <property type="match status" value="1"/>
</dbReference>
<dbReference type="Pfam" id="PF00198">
    <property type="entry name" value="2-oxoacid_dh"/>
    <property type="match status" value="1"/>
</dbReference>
<dbReference type="Pfam" id="PF00364">
    <property type="entry name" value="Biotin_lipoyl"/>
    <property type="match status" value="1"/>
</dbReference>
<dbReference type="InterPro" id="IPR050743">
    <property type="entry name" value="2-oxoacid_DH_E2_comp"/>
</dbReference>
<dbReference type="PANTHER" id="PTHR43178">
    <property type="entry name" value="DIHYDROLIPOAMIDE ACETYLTRANSFERASE COMPONENT OF PYRUVATE DEHYDROGENASE COMPLEX"/>
    <property type="match status" value="1"/>
</dbReference>
<evidence type="ECO:0000256" key="1">
    <source>
        <dbReference type="ARBA" id="ARBA00001938"/>
    </source>
</evidence>
<dbReference type="PROSITE" id="PS51826">
    <property type="entry name" value="PSBD"/>
    <property type="match status" value="1"/>
</dbReference>
<sequence length="400" mass="42747">MAENLIMPTLGLTMTEGTVDQWYKNIGDSIEKGEAVCSISSEKLTNDVEAPISGTLLAIITEAGGTALCQAAIGVIGEAGEEVPETTGTVAEKPEVEELVQEPTIAIEAVRPVTRKAGGRLFATPLARKIAHEKGYELSEIKGTGGNQRITRRDVDNHVPQVVETVAKTSQAGAGLTGMRKVIAQRMHNSLQQAAQLTLHKKADITALMTFRKDLKKNAGQHLDKGAISLNTLVIKAVTLALVDYPELNAWYGEGEHQQLSEVNMGVAVAVPEGLMVPVLKNTNQQSLTSLAQGFSEITSGAKNGTLASDLLSGSTFTISNLGQSGIEYFTPILNTPEVGILGVGTGQSRLAFNSDKEIEERLELPLSLTFDHQVIDGAPAGEFLQQICFYLENPYLLVV</sequence>
<keyword evidence="5 6" id="KW-0012">Acyltransferase</keyword>
<dbReference type="OrthoDB" id="9805770at2"/>
<evidence type="ECO:0000256" key="4">
    <source>
        <dbReference type="ARBA" id="ARBA00022823"/>
    </source>
</evidence>
<evidence type="ECO:0000256" key="3">
    <source>
        <dbReference type="ARBA" id="ARBA00022679"/>
    </source>
</evidence>
<feature type="domain" description="Lipoyl-binding" evidence="7">
    <location>
        <begin position="2"/>
        <end position="77"/>
    </location>
</feature>